<evidence type="ECO:0000313" key="4">
    <source>
        <dbReference type="EMBL" id="SGY22859.1"/>
    </source>
</evidence>
<dbReference type="GO" id="GO:0003924">
    <property type="term" value="F:GTPase activity"/>
    <property type="evidence" value="ECO:0007669"/>
    <property type="project" value="InterPro"/>
</dbReference>
<dbReference type="PROSITE" id="PS51420">
    <property type="entry name" value="RHO"/>
    <property type="match status" value="1"/>
</dbReference>
<dbReference type="PANTHER" id="PTHR24070">
    <property type="entry name" value="RAS, DI-RAS, AND RHEB FAMILY MEMBERS OF SMALL GTPASE SUPERFAMILY"/>
    <property type="match status" value="1"/>
</dbReference>
<evidence type="ECO:0000256" key="2">
    <source>
        <dbReference type="ARBA" id="ARBA00022741"/>
    </source>
</evidence>
<dbReference type="GO" id="GO:0005525">
    <property type="term" value="F:GTP binding"/>
    <property type="evidence" value="ECO:0007669"/>
    <property type="project" value="UniProtKB-KW"/>
</dbReference>
<dbReference type="Proteomes" id="UP000249464">
    <property type="component" value="Unassembled WGS sequence"/>
</dbReference>
<reference evidence="4 5" key="1">
    <citation type="submission" date="2016-11" db="EMBL/GenBank/DDBJ databases">
        <authorList>
            <person name="Jaros S."/>
            <person name="Januszkiewicz K."/>
            <person name="Wedrychowicz H."/>
        </authorList>
    </citation>
    <scope>NUCLEOTIDE SEQUENCE [LARGE SCALE GENOMIC DNA]</scope>
</reference>
<dbReference type="SMART" id="SM00174">
    <property type="entry name" value="RHO"/>
    <property type="match status" value="1"/>
</dbReference>
<dbReference type="InterPro" id="IPR001806">
    <property type="entry name" value="Small_GTPase"/>
</dbReference>
<dbReference type="EMBL" id="FQNC01000019">
    <property type="protein sequence ID" value="SGY22859.1"/>
    <property type="molecule type" value="Genomic_DNA"/>
</dbReference>
<proteinExistence type="predicted"/>
<keyword evidence="3" id="KW-0342">GTP-binding</keyword>
<dbReference type="InterPro" id="IPR020849">
    <property type="entry name" value="Small_GTPase_Ras-type"/>
</dbReference>
<name>A0A2X0LZY3_9BASI</name>
<dbReference type="PROSITE" id="PS51421">
    <property type="entry name" value="RAS"/>
    <property type="match status" value="1"/>
</dbReference>
<organism evidence="4 5">
    <name type="scientific">Microbotryum silenes-dioicae</name>
    <dbReference type="NCBI Taxonomy" id="796604"/>
    <lineage>
        <taxon>Eukaryota</taxon>
        <taxon>Fungi</taxon>
        <taxon>Dikarya</taxon>
        <taxon>Basidiomycota</taxon>
        <taxon>Pucciniomycotina</taxon>
        <taxon>Microbotryomycetes</taxon>
        <taxon>Microbotryales</taxon>
        <taxon>Microbotryaceae</taxon>
        <taxon>Microbotryum</taxon>
    </lineage>
</organism>
<comment type="subcellular location">
    <subcellularLocation>
        <location evidence="1">Cell membrane</location>
        <topology evidence="1">Lipid-anchor</topology>
        <orientation evidence="1">Cytoplasmic side</orientation>
    </subcellularLocation>
</comment>
<dbReference type="NCBIfam" id="TIGR00231">
    <property type="entry name" value="small_GTP"/>
    <property type="match status" value="1"/>
</dbReference>
<dbReference type="Pfam" id="PF00071">
    <property type="entry name" value="Ras"/>
    <property type="match status" value="1"/>
</dbReference>
<accession>A0A2X0LZY3</accession>
<keyword evidence="2" id="KW-0547">Nucleotide-binding</keyword>
<sequence length="270" mass="29693">MASGPIKLKIVVVGDGGVGKSSLVLALLKREFSEDYDPTVEDCYTTQLTVDGQEYSIDIVDTAGQEEYRGAWEEATAREGDGFIVAQVPTKSRKYSIDSHNSFEQLPTFLHIIRRVKSPHDDPTNEDTPENTPFPFLILGNKCDKPSKERVVSAQTAMAYARSAGGLFTECSAKMSVNIDSAFQSIVRSTARAKLAREEWLRTHRGDDRNFSGNVAMMERPAVRVEVSDKQRPLRKKNPNLGLDRNASMSYGAGLADEHGKKGGCGCVVM</sequence>
<gene>
    <name evidence="4" type="primary">BQ5605_C019g08866</name>
    <name evidence="4" type="ORF">BQ5605_C019G08866</name>
</gene>
<dbReference type="InterPro" id="IPR027417">
    <property type="entry name" value="P-loop_NTPase"/>
</dbReference>
<dbReference type="STRING" id="796604.A0A2X0LZY3"/>
<dbReference type="InterPro" id="IPR005225">
    <property type="entry name" value="Small_GTP-bd"/>
</dbReference>
<evidence type="ECO:0000256" key="1">
    <source>
        <dbReference type="ARBA" id="ARBA00004342"/>
    </source>
</evidence>
<dbReference type="GO" id="GO:0005886">
    <property type="term" value="C:plasma membrane"/>
    <property type="evidence" value="ECO:0007669"/>
    <property type="project" value="UniProtKB-SubCell"/>
</dbReference>
<dbReference type="PROSITE" id="PS51419">
    <property type="entry name" value="RAB"/>
    <property type="match status" value="1"/>
</dbReference>
<dbReference type="AlphaFoldDB" id="A0A2X0LZY3"/>
<keyword evidence="5" id="KW-1185">Reference proteome</keyword>
<dbReference type="SUPFAM" id="SSF52540">
    <property type="entry name" value="P-loop containing nucleoside triphosphate hydrolases"/>
    <property type="match status" value="1"/>
</dbReference>
<dbReference type="PRINTS" id="PR00449">
    <property type="entry name" value="RASTRNSFRMNG"/>
</dbReference>
<dbReference type="SMART" id="SM00173">
    <property type="entry name" value="RAS"/>
    <property type="match status" value="1"/>
</dbReference>
<dbReference type="GO" id="GO:0007165">
    <property type="term" value="P:signal transduction"/>
    <property type="evidence" value="ECO:0007669"/>
    <property type="project" value="InterPro"/>
</dbReference>
<evidence type="ECO:0000313" key="5">
    <source>
        <dbReference type="Proteomes" id="UP000249464"/>
    </source>
</evidence>
<dbReference type="Gene3D" id="3.40.50.300">
    <property type="entry name" value="P-loop containing nucleotide triphosphate hydrolases"/>
    <property type="match status" value="1"/>
</dbReference>
<evidence type="ECO:0000256" key="3">
    <source>
        <dbReference type="ARBA" id="ARBA00023134"/>
    </source>
</evidence>
<protein>
    <submittedName>
        <fullName evidence="4">BQ5605_C019g08866 protein</fullName>
    </submittedName>
</protein>
<dbReference type="SMART" id="SM00175">
    <property type="entry name" value="RAB"/>
    <property type="match status" value="1"/>
</dbReference>